<sequence>MSHKNNNKTSKRTSTEAAASALLRPEEQGHPEVLEAQGELTSPYSLPPPEPKPDIKSTRKGPKNPIIAAASESALGAKWGMADYERLVETGGLRRVTRTYAHAARRSVSSEDTDHRVPVTPVSRTLFDEGTTSDAGADMIPSKDEIERQDGSLPSSTSRPAGSTDQKETVRREGSPPTEWIVTTTRDKSRGLHSKPSPVSVTHFPTWFDLCEADDQLGPVPSGWGPLRSIPMLPSVKTINTSFADEFLSEIESASDNEDDIQLQQAISASIATAEAERGRSNPAIEAMAVIVEIKPEESVPTPEGHDGRFTAEQKGKNVPREQSQRDFLRRFVSHTPEPESSRYGIDNKTSHEPRKADKGAEREKHTHQESRERTTPFQREPSQIPDGGWFRATMDTAGGGGRGPPSSYDSSSSDNESSSSDSSSSSSSTDDSSKGHQSDSTKSRKTKSERKRRSQHKKDKRRMRKALSGVKIKTPFIRKNLIR</sequence>
<dbReference type="AlphaFoldDB" id="A0AAD7TKG1"/>
<evidence type="ECO:0000313" key="2">
    <source>
        <dbReference type="EMBL" id="KAJ8457688.1"/>
    </source>
</evidence>
<feature type="compositionally biased region" description="Low complexity" evidence="1">
    <location>
        <begin position="407"/>
        <end position="431"/>
    </location>
</feature>
<comment type="caution">
    <text evidence="2">The sequence shown here is derived from an EMBL/GenBank/DDBJ whole genome shotgun (WGS) entry which is preliminary data.</text>
</comment>
<protein>
    <submittedName>
        <fullName evidence="2">Uncharacterized protein</fullName>
    </submittedName>
</protein>
<feature type="compositionally biased region" description="Basic and acidic residues" evidence="1">
    <location>
        <begin position="24"/>
        <end position="33"/>
    </location>
</feature>
<feature type="compositionally biased region" description="Basic and acidic residues" evidence="1">
    <location>
        <begin position="349"/>
        <end position="375"/>
    </location>
</feature>
<evidence type="ECO:0000256" key="1">
    <source>
        <dbReference type="SAM" id="MobiDB-lite"/>
    </source>
</evidence>
<feature type="compositionally biased region" description="Basic and acidic residues" evidence="1">
    <location>
        <begin position="296"/>
        <end position="330"/>
    </location>
</feature>
<keyword evidence="3" id="KW-1185">Reference proteome</keyword>
<name>A0AAD7TKG1_9APHY</name>
<dbReference type="Proteomes" id="UP001215151">
    <property type="component" value="Unassembled WGS sequence"/>
</dbReference>
<accession>A0AAD7TKG1</accession>
<feature type="compositionally biased region" description="Basic residues" evidence="1">
    <location>
        <begin position="444"/>
        <end position="466"/>
    </location>
</feature>
<gene>
    <name evidence="2" type="ORF">ONZ51_g11384</name>
</gene>
<dbReference type="EMBL" id="JAPEVG010000535">
    <property type="protein sequence ID" value="KAJ8457688.1"/>
    <property type="molecule type" value="Genomic_DNA"/>
</dbReference>
<evidence type="ECO:0000313" key="3">
    <source>
        <dbReference type="Proteomes" id="UP001215151"/>
    </source>
</evidence>
<feature type="region of interest" description="Disordered" evidence="1">
    <location>
        <begin position="296"/>
        <end position="484"/>
    </location>
</feature>
<feature type="region of interest" description="Disordered" evidence="1">
    <location>
        <begin position="1"/>
        <end position="66"/>
    </location>
</feature>
<reference evidence="2" key="1">
    <citation type="submission" date="2022-11" db="EMBL/GenBank/DDBJ databases">
        <title>Genome Sequence of Cubamyces cubensis.</title>
        <authorList>
            <person name="Buettner E."/>
        </authorList>
    </citation>
    <scope>NUCLEOTIDE SEQUENCE</scope>
    <source>
        <strain evidence="2">MPL-01</strain>
    </source>
</reference>
<feature type="compositionally biased region" description="Polar residues" evidence="1">
    <location>
        <begin position="152"/>
        <end position="164"/>
    </location>
</feature>
<proteinExistence type="predicted"/>
<feature type="compositionally biased region" description="Basic and acidic residues" evidence="1">
    <location>
        <begin position="141"/>
        <end position="150"/>
    </location>
</feature>
<feature type="compositionally biased region" description="Basic and acidic residues" evidence="1">
    <location>
        <begin position="432"/>
        <end position="443"/>
    </location>
</feature>
<feature type="compositionally biased region" description="Basic and acidic residues" evidence="1">
    <location>
        <begin position="165"/>
        <end position="174"/>
    </location>
</feature>
<organism evidence="2 3">
    <name type="scientific">Trametes cubensis</name>
    <dbReference type="NCBI Taxonomy" id="1111947"/>
    <lineage>
        <taxon>Eukaryota</taxon>
        <taxon>Fungi</taxon>
        <taxon>Dikarya</taxon>
        <taxon>Basidiomycota</taxon>
        <taxon>Agaricomycotina</taxon>
        <taxon>Agaricomycetes</taxon>
        <taxon>Polyporales</taxon>
        <taxon>Polyporaceae</taxon>
        <taxon>Trametes</taxon>
    </lineage>
</organism>
<feature type="region of interest" description="Disordered" evidence="1">
    <location>
        <begin position="122"/>
        <end position="197"/>
    </location>
</feature>
<feature type="compositionally biased region" description="Basic residues" evidence="1">
    <location>
        <begin position="1"/>
        <end position="11"/>
    </location>
</feature>